<gene>
    <name evidence="1" type="ORF">K0M31_001946</name>
</gene>
<dbReference type="EMBL" id="JAHYIQ010000001">
    <property type="protein sequence ID" value="KAK1137436.1"/>
    <property type="molecule type" value="Genomic_DNA"/>
</dbReference>
<reference evidence="1" key="1">
    <citation type="submission" date="2021-10" db="EMBL/GenBank/DDBJ databases">
        <title>Melipona bicolor Genome sequencing and assembly.</title>
        <authorList>
            <person name="Araujo N.S."/>
            <person name="Arias M.C."/>
        </authorList>
    </citation>
    <scope>NUCLEOTIDE SEQUENCE</scope>
    <source>
        <strain evidence="1">USP_2M_L1-L4_2017</strain>
        <tissue evidence="1">Whole body</tissue>
    </source>
</reference>
<keyword evidence="2" id="KW-1185">Reference proteome</keyword>
<organism evidence="1 2">
    <name type="scientific">Melipona bicolor</name>
    <dbReference type="NCBI Taxonomy" id="60889"/>
    <lineage>
        <taxon>Eukaryota</taxon>
        <taxon>Metazoa</taxon>
        <taxon>Ecdysozoa</taxon>
        <taxon>Arthropoda</taxon>
        <taxon>Hexapoda</taxon>
        <taxon>Insecta</taxon>
        <taxon>Pterygota</taxon>
        <taxon>Neoptera</taxon>
        <taxon>Endopterygota</taxon>
        <taxon>Hymenoptera</taxon>
        <taxon>Apocrita</taxon>
        <taxon>Aculeata</taxon>
        <taxon>Apoidea</taxon>
        <taxon>Anthophila</taxon>
        <taxon>Apidae</taxon>
        <taxon>Melipona</taxon>
    </lineage>
</organism>
<name>A0AA40KYD0_9HYME</name>
<protein>
    <submittedName>
        <fullName evidence="1">Uncharacterized protein</fullName>
    </submittedName>
</protein>
<accession>A0AA40KYD0</accession>
<sequence length="66" mass="7733">MVICLLWEDATRNKISITALAHVIPDLVLWIDWAKRERIGILLESNCWWNWDPELSMVRISLGSKI</sequence>
<proteinExistence type="predicted"/>
<dbReference type="AlphaFoldDB" id="A0AA40KYD0"/>
<dbReference type="Proteomes" id="UP001177670">
    <property type="component" value="Unassembled WGS sequence"/>
</dbReference>
<comment type="caution">
    <text evidence="1">The sequence shown here is derived from an EMBL/GenBank/DDBJ whole genome shotgun (WGS) entry which is preliminary data.</text>
</comment>
<evidence type="ECO:0000313" key="2">
    <source>
        <dbReference type="Proteomes" id="UP001177670"/>
    </source>
</evidence>
<evidence type="ECO:0000313" key="1">
    <source>
        <dbReference type="EMBL" id="KAK1137436.1"/>
    </source>
</evidence>